<dbReference type="InterPro" id="IPR029064">
    <property type="entry name" value="Ribosomal_eL30-like_sf"/>
</dbReference>
<evidence type="ECO:0000256" key="3">
    <source>
        <dbReference type="ARBA" id="ARBA00022884"/>
    </source>
</evidence>
<evidence type="ECO:0000313" key="9">
    <source>
        <dbReference type="EMBL" id="GMI45015.1"/>
    </source>
</evidence>
<gene>
    <name evidence="9" type="ORF">TrCOL_g9327</name>
</gene>
<dbReference type="GO" id="GO:0031120">
    <property type="term" value="P:snRNA pseudouridine synthesis"/>
    <property type="evidence" value="ECO:0007669"/>
    <property type="project" value="UniProtKB-UniRule"/>
</dbReference>
<evidence type="ECO:0000256" key="7">
    <source>
        <dbReference type="SAM" id="MobiDB-lite"/>
    </source>
</evidence>
<dbReference type="Proteomes" id="UP001165065">
    <property type="component" value="Unassembled WGS sequence"/>
</dbReference>
<evidence type="ECO:0000256" key="2">
    <source>
        <dbReference type="ARBA" id="ARBA00007337"/>
    </source>
</evidence>
<dbReference type="EMBL" id="BRYA01001530">
    <property type="protein sequence ID" value="GMI45015.1"/>
    <property type="molecule type" value="Genomic_DNA"/>
</dbReference>
<dbReference type="InterPro" id="IPR002415">
    <property type="entry name" value="H/ACA_rnp_Nhp2-like"/>
</dbReference>
<evidence type="ECO:0000256" key="6">
    <source>
        <dbReference type="RuleBase" id="RU366039"/>
    </source>
</evidence>
<sequence>MSNDDKKVKKDKKEKKSKKEKQDTSMTDTPPAPPSAEKAEKASEKAPVVEYEERIKAVNCISTPLASKKTTKKVHKLVKKASGAKWMRRGVKEVVKGLRKGEKGVAVIAGDIYPIDVISHLPVLLEEAEVPYIFVPSKVELGAAASTKRPTSCVLLREPKSGFDAMDLWNDVKGAVASEGK</sequence>
<protein>
    <recommendedName>
        <fullName evidence="6">H/ACA ribonucleoprotein complex subunit 2</fullName>
    </recommendedName>
    <alternativeName>
        <fullName evidence="6">Nucleolar protein family A member 2</fullName>
    </alternativeName>
</protein>
<evidence type="ECO:0000313" key="10">
    <source>
        <dbReference type="Proteomes" id="UP001165065"/>
    </source>
</evidence>
<dbReference type="PRINTS" id="PR00881">
    <property type="entry name" value="L7ARS6FAMILY"/>
</dbReference>
<dbReference type="GO" id="GO:0000398">
    <property type="term" value="P:mRNA splicing, via spliceosome"/>
    <property type="evidence" value="ECO:0007669"/>
    <property type="project" value="UniProtKB-UniRule"/>
</dbReference>
<evidence type="ECO:0000256" key="5">
    <source>
        <dbReference type="ARBA" id="ARBA00023274"/>
    </source>
</evidence>
<feature type="region of interest" description="Disordered" evidence="7">
    <location>
        <begin position="1"/>
        <end position="46"/>
    </location>
</feature>
<dbReference type="InterPro" id="IPR004038">
    <property type="entry name" value="Ribosomal_eL8/eL30/eS12/Gad45"/>
</dbReference>
<dbReference type="InterPro" id="IPR018492">
    <property type="entry name" value="Ribosomal_eL8/Nhp2"/>
</dbReference>
<dbReference type="PANTHER" id="PTHR23105">
    <property type="entry name" value="RIBOSOMAL PROTEIN L7AE FAMILY MEMBER"/>
    <property type="match status" value="1"/>
</dbReference>
<name>A0A9W7GJI2_9STRA</name>
<reference evidence="10" key="1">
    <citation type="journal article" date="2023" name="Commun. Biol.">
        <title>Genome analysis of Parmales, the sister group of diatoms, reveals the evolutionary specialization of diatoms from phago-mixotrophs to photoautotrophs.</title>
        <authorList>
            <person name="Ban H."/>
            <person name="Sato S."/>
            <person name="Yoshikawa S."/>
            <person name="Yamada K."/>
            <person name="Nakamura Y."/>
            <person name="Ichinomiya M."/>
            <person name="Sato N."/>
            <person name="Blanc-Mathieu R."/>
            <person name="Endo H."/>
            <person name="Kuwata A."/>
            <person name="Ogata H."/>
        </authorList>
    </citation>
    <scope>NUCLEOTIDE SEQUENCE [LARGE SCALE GENOMIC DNA]</scope>
</reference>
<dbReference type="GO" id="GO:0031429">
    <property type="term" value="C:box H/ACA snoRNP complex"/>
    <property type="evidence" value="ECO:0007669"/>
    <property type="project" value="UniProtKB-UniRule"/>
</dbReference>
<evidence type="ECO:0000259" key="8">
    <source>
        <dbReference type="Pfam" id="PF01248"/>
    </source>
</evidence>
<keyword evidence="4 6" id="KW-0539">Nucleus</keyword>
<comment type="function">
    <text evidence="6">Common component of the spliceosome and rRNA processing machinery.</text>
</comment>
<keyword evidence="10" id="KW-1185">Reference proteome</keyword>
<dbReference type="GO" id="GO:0003723">
    <property type="term" value="F:RNA binding"/>
    <property type="evidence" value="ECO:0007669"/>
    <property type="project" value="UniProtKB-UniRule"/>
</dbReference>
<evidence type="ECO:0000256" key="4">
    <source>
        <dbReference type="ARBA" id="ARBA00023242"/>
    </source>
</evidence>
<proteinExistence type="inferred from homology"/>
<comment type="caution">
    <text evidence="9">The sequence shown here is derived from an EMBL/GenBank/DDBJ whole genome shotgun (WGS) entry which is preliminary data.</text>
</comment>
<dbReference type="SUPFAM" id="SSF55315">
    <property type="entry name" value="L30e-like"/>
    <property type="match status" value="1"/>
</dbReference>
<accession>A0A9W7GJI2</accession>
<dbReference type="Gene3D" id="3.30.1330.30">
    <property type="match status" value="1"/>
</dbReference>
<organism evidence="9 10">
    <name type="scientific">Triparma columacea</name>
    <dbReference type="NCBI Taxonomy" id="722753"/>
    <lineage>
        <taxon>Eukaryota</taxon>
        <taxon>Sar</taxon>
        <taxon>Stramenopiles</taxon>
        <taxon>Ochrophyta</taxon>
        <taxon>Bolidophyceae</taxon>
        <taxon>Parmales</taxon>
        <taxon>Triparmaceae</taxon>
        <taxon>Triparma</taxon>
    </lineage>
</organism>
<dbReference type="InterPro" id="IPR050257">
    <property type="entry name" value="eL8/uL1-like"/>
</dbReference>
<dbReference type="Pfam" id="PF01248">
    <property type="entry name" value="Ribosomal_L7Ae"/>
    <property type="match status" value="1"/>
</dbReference>
<comment type="subcellular location">
    <subcellularLocation>
        <location evidence="1 6">Nucleus</location>
        <location evidence="1 6">Nucleolus</location>
    </subcellularLocation>
</comment>
<feature type="domain" description="Ribosomal protein eL8/eL30/eS12/Gadd45" evidence="8">
    <location>
        <begin position="73"/>
        <end position="159"/>
    </location>
</feature>
<evidence type="ECO:0000256" key="1">
    <source>
        <dbReference type="ARBA" id="ARBA00004604"/>
    </source>
</evidence>
<keyword evidence="5 6" id="KW-0687">Ribonucleoprotein</keyword>
<comment type="similarity">
    <text evidence="2 6">Belongs to the eukaryotic ribosomal protein eL8 family.</text>
</comment>
<dbReference type="OrthoDB" id="5364946at2759"/>
<dbReference type="PRINTS" id="PR00883">
    <property type="entry name" value="NUCLEARHMG"/>
</dbReference>
<feature type="compositionally biased region" description="Basic residues" evidence="7">
    <location>
        <begin position="9"/>
        <end position="19"/>
    </location>
</feature>
<dbReference type="AlphaFoldDB" id="A0A9W7GJI2"/>
<keyword evidence="3 6" id="KW-0694">RNA-binding</keyword>
<comment type="function">
    <text evidence="6">Required for ribosome biogenesis. Part of a complex which catalyzes pseudouridylation of rRNA. This involves the isomerization of uridine such that the ribose is subsequently attached to C5, instead of the normal N1. Pseudouridine ('psi') residues may serve to stabilize the conformation of rRNAs.</text>
</comment>